<gene>
    <name evidence="4" type="ORF">X907_0385</name>
</gene>
<feature type="compositionally biased region" description="Basic and acidic residues" evidence="2">
    <location>
        <begin position="754"/>
        <end position="765"/>
    </location>
</feature>
<keyword evidence="3" id="KW-0812">Transmembrane</keyword>
<feature type="compositionally biased region" description="Basic and acidic residues" evidence="2">
    <location>
        <begin position="778"/>
        <end position="803"/>
    </location>
</feature>
<dbReference type="InterPro" id="IPR012683">
    <property type="entry name" value="CHP02302_TM"/>
</dbReference>
<feature type="compositionally biased region" description="Basic and acidic residues" evidence="2">
    <location>
        <begin position="656"/>
        <end position="682"/>
    </location>
</feature>
<name>A0A3T0E6F2_9PROT</name>
<evidence type="ECO:0000256" key="1">
    <source>
        <dbReference type="SAM" id="Coils"/>
    </source>
</evidence>
<feature type="coiled-coil region" evidence="1">
    <location>
        <begin position="497"/>
        <end position="524"/>
    </location>
</feature>
<reference evidence="4 5" key="1">
    <citation type="submission" date="2016-12" db="EMBL/GenBank/DDBJ databases">
        <title>The genome of dimorphic prosthecate Glycocaulis alkaliphilus 6b-8t, isolated from crude oil dictates its adaptability in petroleum environments.</title>
        <authorList>
            <person name="Wu X.-L."/>
            <person name="Geng S."/>
        </authorList>
    </citation>
    <scope>NUCLEOTIDE SEQUENCE [LARGE SCALE GENOMIC DNA]</scope>
    <source>
        <strain evidence="4 5">6B-8</strain>
    </source>
</reference>
<keyword evidence="3" id="KW-0472">Membrane</keyword>
<feature type="compositionally biased region" description="Basic and acidic residues" evidence="2">
    <location>
        <begin position="736"/>
        <end position="745"/>
    </location>
</feature>
<dbReference type="Proteomes" id="UP000286954">
    <property type="component" value="Chromosome"/>
</dbReference>
<feature type="compositionally biased region" description="Basic and acidic residues" evidence="2">
    <location>
        <begin position="694"/>
        <end position="710"/>
    </location>
</feature>
<proteinExistence type="predicted"/>
<keyword evidence="5" id="KW-1185">Reference proteome</keyword>
<dbReference type="Pfam" id="PF13779">
    <property type="entry name" value="DUF4175"/>
    <property type="match status" value="2"/>
</dbReference>
<protein>
    <submittedName>
        <fullName evidence="4">Uncharacterized protein</fullName>
    </submittedName>
</protein>
<feature type="transmembrane region" description="Helical" evidence="3">
    <location>
        <begin position="21"/>
        <end position="41"/>
    </location>
</feature>
<feature type="transmembrane region" description="Helical" evidence="3">
    <location>
        <begin position="47"/>
        <end position="71"/>
    </location>
</feature>
<sequence length="815" mass="88808">MTPLPVHLARLALLWERAAPVLAWPLAMLAVYATLSLAGLIERMGDPWRAVLAVGLLALGAAFATPAVRAWRWPSRNEAQRRVEADSGLKGRPFEALEDEPATGESVLWLAHRGRMREALRQVKARRPRAAWASLDTHGARISAVIVLATAFVYAGDMATVRLSDAFSPLPLAGGGERAVAEFWVEPPDYTGRPVVFLRERREARVPQGSVLAARITGLARQPRVSGGEAVIEEIGAGVHQLRMTLNADSAVIVRSGAFTERLDLEVIEDTPPRLALVSEPESDGQGLLMLEFTATDDYGVERYRLQIARDPGDGANPPDDSWDAIDIPPGAVVPARGENRYRATVETARHVLAGERVLVRMEGIDGAGQSGLTGPIGLRLPQRLFLDAMARAVAYERRLFLEGSGEYAPHPGPLARHVEDGFWPWLDDEPELRLERAPHGVQRLARALDALGDAPSAHFPDRIVFLGLRTAMHQVRRAREIGDLDHMEEDLWQIALRAELGTLADAEAALRAAERALSDALARGADEMELAALFEQFEEATRNYIAALMREAMQSDQLASGGGQGMNLNADMLQELLDALREATELGDTEGARRALAQLTELLRNMQIMAGGGGQGQTESALGRALREALEELGEVIGEQRGLTDETYEQSRSGDLAEGREGEEGRALAERQDGLRGRLAELLENMPDGMSEEGERAFDEAARQMDEASRALQRGDGQGALDAQDEALSALREGAAETAERLQAENEANGRGQGDRDPLGRDTDGGGVGGDTEVPSEMERQRARDILEELRRRAGDGSLTPEERAYIERLLDRF</sequence>
<evidence type="ECO:0000256" key="3">
    <source>
        <dbReference type="SAM" id="Phobius"/>
    </source>
</evidence>
<feature type="region of interest" description="Disordered" evidence="2">
    <location>
        <begin position="736"/>
        <end position="803"/>
    </location>
</feature>
<feature type="region of interest" description="Disordered" evidence="2">
    <location>
        <begin position="641"/>
        <end position="724"/>
    </location>
</feature>
<feature type="transmembrane region" description="Helical" evidence="3">
    <location>
        <begin position="130"/>
        <end position="155"/>
    </location>
</feature>
<keyword evidence="3" id="KW-1133">Transmembrane helix</keyword>
<dbReference type="AlphaFoldDB" id="A0A3T0E6F2"/>
<evidence type="ECO:0000313" key="4">
    <source>
        <dbReference type="EMBL" id="AZU02933.1"/>
    </source>
</evidence>
<evidence type="ECO:0000313" key="5">
    <source>
        <dbReference type="Proteomes" id="UP000286954"/>
    </source>
</evidence>
<dbReference type="EMBL" id="CP018911">
    <property type="protein sequence ID" value="AZU02933.1"/>
    <property type="molecule type" value="Genomic_DNA"/>
</dbReference>
<accession>A0A3T0E6F2</accession>
<organism evidence="4 5">
    <name type="scientific">Glycocaulis alkaliphilus</name>
    <dbReference type="NCBI Taxonomy" id="1434191"/>
    <lineage>
        <taxon>Bacteria</taxon>
        <taxon>Pseudomonadati</taxon>
        <taxon>Pseudomonadota</taxon>
        <taxon>Alphaproteobacteria</taxon>
        <taxon>Maricaulales</taxon>
        <taxon>Maricaulaceae</taxon>
        <taxon>Glycocaulis</taxon>
    </lineage>
</organism>
<dbReference type="KEGG" id="gak:X907_0385"/>
<keyword evidence="1" id="KW-0175">Coiled coil</keyword>
<evidence type="ECO:0000256" key="2">
    <source>
        <dbReference type="SAM" id="MobiDB-lite"/>
    </source>
</evidence>